<reference evidence="10" key="1">
    <citation type="submission" date="2025-08" db="UniProtKB">
        <authorList>
            <consortium name="RefSeq"/>
        </authorList>
    </citation>
    <scope>IDENTIFICATION</scope>
    <source>
        <tissue evidence="10">Whole body</tissue>
    </source>
</reference>
<dbReference type="Pfam" id="PF01529">
    <property type="entry name" value="DHHC"/>
    <property type="match status" value="1"/>
</dbReference>
<evidence type="ECO:0000256" key="3">
    <source>
        <dbReference type="ARBA" id="ARBA00022692"/>
    </source>
</evidence>
<evidence type="ECO:0000256" key="5">
    <source>
        <dbReference type="ARBA" id="ARBA00023136"/>
    </source>
</evidence>
<proteinExistence type="inferred from homology"/>
<evidence type="ECO:0000256" key="6">
    <source>
        <dbReference type="ARBA" id="ARBA00023315"/>
    </source>
</evidence>
<keyword evidence="4 7" id="KW-1133">Transmembrane helix</keyword>
<dbReference type="EC" id="2.3.1.225" evidence="7"/>
<evidence type="ECO:0000256" key="1">
    <source>
        <dbReference type="ARBA" id="ARBA00004141"/>
    </source>
</evidence>
<keyword evidence="5 7" id="KW-0472">Membrane</keyword>
<evidence type="ECO:0000313" key="9">
    <source>
        <dbReference type="Proteomes" id="UP000694925"/>
    </source>
</evidence>
<feature type="transmembrane region" description="Helical" evidence="7">
    <location>
        <begin position="107"/>
        <end position="128"/>
    </location>
</feature>
<keyword evidence="9" id="KW-1185">Reference proteome</keyword>
<gene>
    <name evidence="10" type="primary">LOC108630818</name>
</gene>
<dbReference type="GO" id="GO:0019706">
    <property type="term" value="F:protein-cysteine S-palmitoyltransferase activity"/>
    <property type="evidence" value="ECO:0007669"/>
    <property type="project" value="UniProtKB-EC"/>
</dbReference>
<comment type="subcellular location">
    <subcellularLocation>
        <location evidence="1">Membrane</location>
        <topology evidence="1">Multi-pass membrane protein</topology>
    </subcellularLocation>
</comment>
<evidence type="ECO:0000256" key="7">
    <source>
        <dbReference type="RuleBase" id="RU079119"/>
    </source>
</evidence>
<keyword evidence="2 7" id="KW-0808">Transferase</keyword>
<dbReference type="PROSITE" id="PS50216">
    <property type="entry name" value="DHHC"/>
    <property type="match status" value="1"/>
</dbReference>
<keyword evidence="3 7" id="KW-0812">Transmembrane</keyword>
<feature type="transmembrane region" description="Helical" evidence="7">
    <location>
        <begin position="38"/>
        <end position="56"/>
    </location>
</feature>
<organism evidence="9 10">
    <name type="scientific">Ceratina calcarata</name>
    <dbReference type="NCBI Taxonomy" id="156304"/>
    <lineage>
        <taxon>Eukaryota</taxon>
        <taxon>Metazoa</taxon>
        <taxon>Ecdysozoa</taxon>
        <taxon>Arthropoda</taxon>
        <taxon>Hexapoda</taxon>
        <taxon>Insecta</taxon>
        <taxon>Pterygota</taxon>
        <taxon>Neoptera</taxon>
        <taxon>Endopterygota</taxon>
        <taxon>Hymenoptera</taxon>
        <taxon>Apocrita</taxon>
        <taxon>Aculeata</taxon>
        <taxon>Apoidea</taxon>
        <taxon>Anthophila</taxon>
        <taxon>Apidae</taxon>
        <taxon>Ceratina</taxon>
        <taxon>Zadontomerus</taxon>
    </lineage>
</organism>
<feature type="transmembrane region" description="Helical" evidence="7">
    <location>
        <begin position="68"/>
        <end position="87"/>
    </location>
</feature>
<dbReference type="PANTHER" id="PTHR12246">
    <property type="entry name" value="PALMITOYLTRANSFERASE ZDHHC16"/>
    <property type="match status" value="1"/>
</dbReference>
<comment type="catalytic activity">
    <reaction evidence="7">
        <text>L-cysteinyl-[protein] + hexadecanoyl-CoA = S-hexadecanoyl-L-cysteinyl-[protein] + CoA</text>
        <dbReference type="Rhea" id="RHEA:36683"/>
        <dbReference type="Rhea" id="RHEA-COMP:10131"/>
        <dbReference type="Rhea" id="RHEA-COMP:11032"/>
        <dbReference type="ChEBI" id="CHEBI:29950"/>
        <dbReference type="ChEBI" id="CHEBI:57287"/>
        <dbReference type="ChEBI" id="CHEBI:57379"/>
        <dbReference type="ChEBI" id="CHEBI:74151"/>
        <dbReference type="EC" id="2.3.1.225"/>
    </reaction>
</comment>
<dbReference type="GeneID" id="108630818"/>
<sequence length="408" mass="46916">MVRIKWSLTKAPSILKLNLKQKWWRLQVIIKSLFYNDFLNWSYVCDILLEPLFWFVENFTACLGPVSIPLLISLISFLILSPSIVFCDFYKGDRRIVHNVFTKVDSLQVFVVMVSLLTASMVYIAYYIGLPYWWEKSPVMTIILLIIGNWLLVNVCFHYYMGVNVPAGYPPVGGLIPEAVSICKKCIKPKPPRTHHCSVCNRCILKMDHHCPWLNNCVGHYNHRYFFQYMAFTVLGVLFIMLFGVEIAYQEFFPAQEPELDGHPVRINNSEIIPVTESLDHLSDEELAEIARQAADTNTKEWKRCLIGTAALICVAAFAALGALTWWHAGLITRGETSIEARINSTETEKYKALGKVYQNPYNFGPRQNWRLFLGTIGRSWWYILFPSNHGPYGDGLTWKTIHDTKIS</sequence>
<feature type="domain" description="Palmitoyltransferase DHHC" evidence="8">
    <location>
        <begin position="181"/>
        <end position="341"/>
    </location>
</feature>
<accession>A0AAJ7SBQ6</accession>
<dbReference type="Proteomes" id="UP000694925">
    <property type="component" value="Unplaced"/>
</dbReference>
<dbReference type="RefSeq" id="XP_026674224.1">
    <property type="nucleotide sequence ID" value="XM_026818423.1"/>
</dbReference>
<evidence type="ECO:0000256" key="2">
    <source>
        <dbReference type="ARBA" id="ARBA00022679"/>
    </source>
</evidence>
<dbReference type="AlphaFoldDB" id="A0AAJ7SBQ6"/>
<feature type="transmembrane region" description="Helical" evidence="7">
    <location>
        <begin position="306"/>
        <end position="327"/>
    </location>
</feature>
<evidence type="ECO:0000256" key="4">
    <source>
        <dbReference type="ARBA" id="ARBA00022989"/>
    </source>
</evidence>
<keyword evidence="6 7" id="KW-0012">Acyltransferase</keyword>
<comment type="domain">
    <text evidence="7">The DHHC domain is required for palmitoyltransferase activity.</text>
</comment>
<evidence type="ECO:0000259" key="8">
    <source>
        <dbReference type="Pfam" id="PF01529"/>
    </source>
</evidence>
<dbReference type="InterPro" id="IPR039859">
    <property type="entry name" value="PFA4/ZDH16/20/ERF2-like"/>
</dbReference>
<comment type="similarity">
    <text evidence="7">Belongs to the DHHC palmitoyltransferase family.</text>
</comment>
<dbReference type="InterPro" id="IPR001594">
    <property type="entry name" value="Palmitoyltrfase_DHHC"/>
</dbReference>
<protein>
    <recommendedName>
        <fullName evidence="7">Palmitoyltransferase</fullName>
        <ecNumber evidence="7">2.3.1.225</ecNumber>
    </recommendedName>
</protein>
<evidence type="ECO:0000313" key="10">
    <source>
        <dbReference type="RefSeq" id="XP_026674224.1"/>
    </source>
</evidence>
<dbReference type="GO" id="GO:0016020">
    <property type="term" value="C:membrane"/>
    <property type="evidence" value="ECO:0007669"/>
    <property type="project" value="UniProtKB-SubCell"/>
</dbReference>
<name>A0AAJ7SBQ6_9HYME</name>
<feature type="transmembrane region" description="Helical" evidence="7">
    <location>
        <begin position="140"/>
        <end position="160"/>
    </location>
</feature>
<feature type="transmembrane region" description="Helical" evidence="7">
    <location>
        <begin position="229"/>
        <end position="249"/>
    </location>
</feature>